<reference evidence="20" key="1">
    <citation type="submission" date="2011-06" db="EMBL/GenBank/DDBJ databases">
        <authorList>
            <consortium name="US DOE Joint Genome Institute (JGI-PGF)"/>
            <person name="Lucas S."/>
            <person name="Han J."/>
            <person name="Lapidus A."/>
            <person name="Cheng J.-F."/>
            <person name="Goodwin L."/>
            <person name="Pitluck S."/>
            <person name="Peters L."/>
            <person name="Land M.L."/>
            <person name="Hauser L."/>
            <person name="Vogl K."/>
            <person name="Liu Z."/>
            <person name="Overmann J."/>
            <person name="Frigaard N.-U."/>
            <person name="Bryant D.A."/>
            <person name="Woyke T.J."/>
        </authorList>
    </citation>
    <scope>NUCLEOTIDE SEQUENCE [LARGE SCALE GENOMIC DNA]</scope>
    <source>
        <strain evidence="20">970</strain>
    </source>
</reference>
<feature type="binding site" description="axial binding residue" evidence="15">
    <location>
        <position position="18"/>
    </location>
    <ligand>
        <name>a bacteriochlorophyll</name>
        <dbReference type="ChEBI" id="CHEBI:38201"/>
    </ligand>
    <ligandPart>
        <name>Mg</name>
        <dbReference type="ChEBI" id="CHEBI:25107"/>
    </ligandPart>
</feature>
<keyword evidence="5" id="KW-0148">Chlorophyll</keyword>
<keyword evidence="12" id="KW-0157">Chromophore</keyword>
<dbReference type="InterPro" id="IPR035889">
    <property type="entry name" value="Light-harvesting_complex"/>
</dbReference>
<dbReference type="AlphaFoldDB" id="G1BIY4"/>
<evidence type="ECO:0000256" key="12">
    <source>
        <dbReference type="ARBA" id="ARBA00022991"/>
    </source>
</evidence>
<feature type="transmembrane region" description="Helical" evidence="16">
    <location>
        <begin position="20"/>
        <end position="42"/>
    </location>
</feature>
<dbReference type="PIRSF" id="PIRSF002900">
    <property type="entry name" value="Antenna_beta"/>
    <property type="match status" value="1"/>
</dbReference>
<evidence type="ECO:0000256" key="10">
    <source>
        <dbReference type="ARBA" id="ARBA00022956"/>
    </source>
</evidence>
<gene>
    <name evidence="18" type="primary">pufB1</name>
    <name evidence="19" type="ORF">Thi970DRAFT_03656</name>
</gene>
<dbReference type="HOGENOM" id="CLU_199082_2_0_6"/>
<dbReference type="EMBL" id="JH603170">
    <property type="protein sequence ID" value="EIC20044.1"/>
    <property type="molecule type" value="Genomic_DNA"/>
</dbReference>
<keyword evidence="14" id="KW-0437">Light-harvesting polypeptide</keyword>
<dbReference type="Proteomes" id="UP000002964">
    <property type="component" value="Unassembled WGS sequence"/>
</dbReference>
<dbReference type="InterPro" id="IPR002362">
    <property type="entry name" value="LHB-1/5"/>
</dbReference>
<dbReference type="GO" id="GO:0030077">
    <property type="term" value="C:plasma membrane light-harvesting complex"/>
    <property type="evidence" value="ECO:0007669"/>
    <property type="project" value="InterPro"/>
</dbReference>
<feature type="binding site" evidence="21">
    <location>
        <position position="36"/>
    </location>
    <ligand>
        <name>bacteriochlorophyll a</name>
        <dbReference type="ChEBI" id="CHEBI:61720"/>
        <note>axial binding residue</note>
    </ligand>
    <ligandPart>
        <name>Mg</name>
        <dbReference type="ChEBI" id="CHEBI:25107"/>
    </ligandPart>
</feature>
<keyword evidence="13 16" id="KW-0472">Membrane</keyword>
<keyword evidence="7 16" id="KW-0812">Transmembrane</keyword>
<evidence type="ECO:0000256" key="1">
    <source>
        <dbReference type="ARBA" id="ARBA00002455"/>
    </source>
</evidence>
<accession>G1BIY4</accession>
<evidence type="ECO:0000256" key="5">
    <source>
        <dbReference type="ARBA" id="ARBA00022494"/>
    </source>
</evidence>
<keyword evidence="20" id="KW-1185">Reference proteome</keyword>
<dbReference type="GO" id="GO:0046872">
    <property type="term" value="F:metal ion binding"/>
    <property type="evidence" value="ECO:0007669"/>
    <property type="project" value="UniProtKB-KW"/>
</dbReference>
<comment type="subcellular location">
    <subcellularLocation>
        <location evidence="2">Cell inner membrane</location>
        <topology evidence="2">Single-pass type II membrane protein</topology>
    </subcellularLocation>
</comment>
<evidence type="ECO:0000256" key="6">
    <source>
        <dbReference type="ARBA" id="ARBA00022549"/>
    </source>
</evidence>
<evidence type="ECO:0000256" key="4">
    <source>
        <dbReference type="ARBA" id="ARBA00022475"/>
    </source>
</evidence>
<keyword evidence="21" id="KW-0002">3D-structure</keyword>
<evidence type="ECO:0000256" key="15">
    <source>
        <dbReference type="PIRSR" id="PIRSR002900-1"/>
    </source>
</evidence>
<keyword evidence="21" id="KW-0106">Calcium</keyword>
<evidence type="ECO:0000259" key="17">
    <source>
        <dbReference type="Pfam" id="PF00556"/>
    </source>
</evidence>
<dbReference type="NCBIfam" id="NF040862">
    <property type="entry name" value="pufB_517_ASD"/>
    <property type="match status" value="1"/>
</dbReference>
<dbReference type="EMBL" id="JF523526">
    <property type="protein sequence ID" value="AEM00415.1"/>
    <property type="molecule type" value="Genomic_DNA"/>
</dbReference>
<evidence type="ECO:0000256" key="13">
    <source>
        <dbReference type="ARBA" id="ARBA00023136"/>
    </source>
</evidence>
<proteinExistence type="evidence at protein level"/>
<evidence type="ECO:0000256" key="3">
    <source>
        <dbReference type="ARBA" id="ARBA00011052"/>
    </source>
</evidence>
<dbReference type="GO" id="GO:0042314">
    <property type="term" value="F:bacteriochlorophyll binding"/>
    <property type="evidence" value="ECO:0007669"/>
    <property type="project" value="UniProtKB-KW"/>
</dbReference>
<evidence type="ECO:0000256" key="11">
    <source>
        <dbReference type="ARBA" id="ARBA00022989"/>
    </source>
</evidence>
<dbReference type="Gene3D" id="1.20.5.250">
    <property type="match status" value="1"/>
</dbReference>
<keyword evidence="9 15" id="KW-0460">Magnesium</keyword>
<dbReference type="PRINTS" id="PR00674">
    <property type="entry name" value="LIGHTHARVSTB"/>
</dbReference>
<dbReference type="PDB" id="7C9R">
    <property type="method" value="EM"/>
    <property type="resolution" value="2.82 A"/>
    <property type="chains" value="0/2/6/8/E/G/J/N/R/T/V/X/Z=1-46"/>
</dbReference>
<dbReference type="eggNOG" id="ENOG50336HR">
    <property type="taxonomic scope" value="Bacteria"/>
</dbReference>
<evidence type="ECO:0000256" key="2">
    <source>
        <dbReference type="ARBA" id="ARBA00004249"/>
    </source>
</evidence>
<dbReference type="STRING" id="631362.Thi970DRAFT_03656"/>
<name>G1BIY4_9GAMM</name>
<keyword evidence="4" id="KW-1003">Cell membrane</keyword>
<evidence type="ECO:0000256" key="9">
    <source>
        <dbReference type="ARBA" id="ARBA00022842"/>
    </source>
</evidence>
<feature type="binding site" evidence="21">
    <location>
        <position position="45"/>
    </location>
    <ligand>
        <name>Ca(2+)</name>
        <dbReference type="ChEBI" id="CHEBI:29108"/>
    </ligand>
</feature>
<dbReference type="SMR" id="G1BIY4"/>
<evidence type="ECO:0000256" key="16">
    <source>
        <dbReference type="SAM" id="Phobius"/>
    </source>
</evidence>
<evidence type="ECO:0007829" key="21">
    <source>
        <dbReference type="PDB" id="7C9R"/>
    </source>
</evidence>
<reference evidence="19 20" key="2">
    <citation type="submission" date="2011-11" db="EMBL/GenBank/DDBJ databases">
        <authorList>
            <consortium name="US DOE Joint Genome Institute"/>
            <person name="Lucas S."/>
            <person name="Han J."/>
            <person name="Lapidus A."/>
            <person name="Cheng J.-F."/>
            <person name="Goodwin L."/>
            <person name="Pitluck S."/>
            <person name="Peters L."/>
            <person name="Ovchinnikova G."/>
            <person name="Zhang X."/>
            <person name="Detter J.C."/>
            <person name="Han C."/>
            <person name="Tapia R."/>
            <person name="Land M."/>
            <person name="Hauser L."/>
            <person name="Kyrpides N."/>
            <person name="Ivanova N."/>
            <person name="Pagani I."/>
            <person name="Vogl K."/>
            <person name="Liu Z."/>
            <person name="Overmann J."/>
            <person name="Frigaard N.-U."/>
            <person name="Bryant D."/>
            <person name="Woyke T."/>
        </authorList>
    </citation>
    <scope>NUCLEOTIDE SEQUENCE [LARGE SCALE GENOMIC DNA]</scope>
    <source>
        <strain evidence="19 20">970</strain>
    </source>
</reference>
<reference evidence="21" key="4">
    <citation type="journal article" date="2020" name="Nat. Commun.">
        <title>Cryo-EM structure of a Ca&lt;sup&gt;2+&lt;/sup&gt;-bound photosynthetic LH1-RC complex containing multiple alphabeta-polypeptides.</title>
        <authorList>
            <person name="Tani K."/>
            <person name="Kanno R."/>
            <person name="Makino Y."/>
            <person name="Hall M."/>
            <person name="Takenouchi M."/>
            <person name="Imanishi M."/>
            <person name="Yu L.J."/>
            <person name="Overmann J."/>
            <person name="Madigan M.T."/>
            <person name="Kimura Y."/>
            <person name="Mizoguchi A."/>
            <person name="Humbel B.M."/>
            <person name="Wang-Otomo Z.Y."/>
        </authorList>
    </citation>
    <scope>STRUCTURE BY ELECTRON MICROSCOPY (2.82 ANGSTROMS) IN COMPLEX WITH CA(2+) AND BACTERIOCHLOROPHYLL A</scope>
</reference>
<evidence type="ECO:0000256" key="7">
    <source>
        <dbReference type="ARBA" id="ARBA00022692"/>
    </source>
</evidence>
<evidence type="ECO:0000313" key="20">
    <source>
        <dbReference type="Proteomes" id="UP000002964"/>
    </source>
</evidence>
<keyword evidence="11 16" id="KW-1133">Transmembrane helix</keyword>
<feature type="binding site" evidence="21">
    <location>
        <position position="45"/>
    </location>
    <ligand>
        <name>bacteriochlorophyll a</name>
        <dbReference type="ChEBI" id="CHEBI:61720"/>
    </ligand>
</feature>
<comment type="similarity">
    <text evidence="3">Belongs to the antenna complex beta subunit family.</text>
</comment>
<keyword evidence="6" id="KW-0042">Antenna complex</keyword>
<protein>
    <submittedName>
        <fullName evidence="19">Antenna complex alpha/beta subunit</fullName>
    </submittedName>
    <submittedName>
        <fullName evidence="18">Beta subunit 1 of light-harvesting 1 complex</fullName>
    </submittedName>
</protein>
<sequence>MAEKSTTGLTEAESKEFHGIFMASMTLWFGLVVLAHILSWLYRPWL</sequence>
<dbReference type="RefSeq" id="WP_009150447.1">
    <property type="nucleotide sequence ID" value="NZ_CP121471.1"/>
</dbReference>
<comment type="function">
    <text evidence="1">Antenna complexes are light-harvesting systems, which transfer the excitation energy to the reaction centers.</text>
</comment>
<feature type="binding site" description="axial binding residue" evidence="15">
    <location>
        <position position="36"/>
    </location>
    <ligand>
        <name>a bacteriochlorophyll</name>
        <dbReference type="ChEBI" id="CHEBI:38201"/>
    </ligand>
    <ligandPart>
        <name>Mg</name>
        <dbReference type="ChEBI" id="CHEBI:25107"/>
    </ligandPart>
</feature>
<dbReference type="InterPro" id="IPR000066">
    <property type="entry name" value="Antenna_a/b"/>
</dbReference>
<dbReference type="EMDB" id="EMD-30314"/>
<keyword evidence="10" id="KW-0076">Bacteriochlorophyll</keyword>
<reference evidence="18" key="3">
    <citation type="journal article" date="2012" name="Arch. Microbiol.">
        <title>Puf operon sequences and inferred structures of light-harvesting complexes of three closely related Chromatiaceae exhibiting different absorption characteristics.</title>
        <authorList>
            <person name="Rucker O."/>
            <person name="Kohler A."/>
            <person name="Behammer B."/>
            <person name="Sichau K."/>
            <person name="Overmann J."/>
        </authorList>
    </citation>
    <scope>NUCLEOTIDE SEQUENCE</scope>
    <source>
        <strain evidence="18">970</strain>
    </source>
</reference>
<dbReference type="GO" id="GO:0019684">
    <property type="term" value="P:photosynthesis, light reaction"/>
    <property type="evidence" value="ECO:0007669"/>
    <property type="project" value="InterPro"/>
</dbReference>
<evidence type="ECO:0000313" key="18">
    <source>
        <dbReference type="EMBL" id="AEM00415.1"/>
    </source>
</evidence>
<evidence type="ECO:0000256" key="14">
    <source>
        <dbReference type="ARBA" id="ARBA00023243"/>
    </source>
</evidence>
<dbReference type="Pfam" id="PF00556">
    <property type="entry name" value="LHC"/>
    <property type="match status" value="1"/>
</dbReference>
<organism evidence="18">
    <name type="scientific">Thiorhodovibrio frisius</name>
    <dbReference type="NCBI Taxonomy" id="631362"/>
    <lineage>
        <taxon>Bacteria</taxon>
        <taxon>Pseudomonadati</taxon>
        <taxon>Pseudomonadota</taxon>
        <taxon>Gammaproteobacteria</taxon>
        <taxon>Chromatiales</taxon>
        <taxon>Chromatiaceae</taxon>
        <taxon>Thiorhodovibrio</taxon>
    </lineage>
</organism>
<evidence type="ECO:0000256" key="8">
    <source>
        <dbReference type="ARBA" id="ARBA00022723"/>
    </source>
</evidence>
<dbReference type="InterPro" id="IPR023624">
    <property type="entry name" value="Antenna_beta_dom_sf"/>
</dbReference>
<feature type="domain" description="Antenna complex alpha/beta subunit" evidence="17">
    <location>
        <begin position="12"/>
        <end position="46"/>
    </location>
</feature>
<dbReference type="GO" id="GO:0005886">
    <property type="term" value="C:plasma membrane"/>
    <property type="evidence" value="ECO:0007669"/>
    <property type="project" value="UniProtKB-SubCell"/>
</dbReference>
<evidence type="ECO:0000313" key="19">
    <source>
        <dbReference type="EMBL" id="EIC20044.1"/>
    </source>
</evidence>
<dbReference type="SUPFAM" id="SSF56918">
    <property type="entry name" value="Light-harvesting complex subunits"/>
    <property type="match status" value="1"/>
</dbReference>
<keyword evidence="8 15" id="KW-0479">Metal-binding</keyword>